<protein>
    <submittedName>
        <fullName evidence="1">Uncharacterized protein</fullName>
    </submittedName>
</protein>
<name>A0AA38CN81_TAXCH</name>
<dbReference type="Proteomes" id="UP000824469">
    <property type="component" value="Unassembled WGS sequence"/>
</dbReference>
<organism evidence="1 2">
    <name type="scientific">Taxus chinensis</name>
    <name type="common">Chinese yew</name>
    <name type="synonym">Taxus wallichiana var. chinensis</name>
    <dbReference type="NCBI Taxonomy" id="29808"/>
    <lineage>
        <taxon>Eukaryota</taxon>
        <taxon>Viridiplantae</taxon>
        <taxon>Streptophyta</taxon>
        <taxon>Embryophyta</taxon>
        <taxon>Tracheophyta</taxon>
        <taxon>Spermatophyta</taxon>
        <taxon>Pinopsida</taxon>
        <taxon>Pinidae</taxon>
        <taxon>Conifers II</taxon>
        <taxon>Cupressales</taxon>
        <taxon>Taxaceae</taxon>
        <taxon>Taxus</taxon>
    </lineage>
</organism>
<evidence type="ECO:0000313" key="1">
    <source>
        <dbReference type="EMBL" id="KAH9303635.1"/>
    </source>
</evidence>
<dbReference type="AlphaFoldDB" id="A0AA38CN81"/>
<sequence>LRYITSYGCIPLAGGQVWRTGMDIAVIRPSGLPWMPAAVGAIDYGFRRWRADMAVGDTGRSADWYTEHFRTLI</sequence>
<keyword evidence="2" id="KW-1185">Reference proteome</keyword>
<dbReference type="EMBL" id="JAHRHJ020000008">
    <property type="protein sequence ID" value="KAH9303635.1"/>
    <property type="molecule type" value="Genomic_DNA"/>
</dbReference>
<evidence type="ECO:0000313" key="2">
    <source>
        <dbReference type="Proteomes" id="UP000824469"/>
    </source>
</evidence>
<reference evidence="1 2" key="1">
    <citation type="journal article" date="2021" name="Nat. Plants">
        <title>The Taxus genome provides insights into paclitaxel biosynthesis.</title>
        <authorList>
            <person name="Xiong X."/>
            <person name="Gou J."/>
            <person name="Liao Q."/>
            <person name="Li Y."/>
            <person name="Zhou Q."/>
            <person name="Bi G."/>
            <person name="Li C."/>
            <person name="Du R."/>
            <person name="Wang X."/>
            <person name="Sun T."/>
            <person name="Guo L."/>
            <person name="Liang H."/>
            <person name="Lu P."/>
            <person name="Wu Y."/>
            <person name="Zhang Z."/>
            <person name="Ro D.K."/>
            <person name="Shang Y."/>
            <person name="Huang S."/>
            <person name="Yan J."/>
        </authorList>
    </citation>
    <scope>NUCLEOTIDE SEQUENCE [LARGE SCALE GENOMIC DNA]</scope>
    <source>
        <strain evidence="1">Ta-2019</strain>
    </source>
</reference>
<feature type="non-terminal residue" evidence="1">
    <location>
        <position position="1"/>
    </location>
</feature>
<comment type="caution">
    <text evidence="1">The sequence shown here is derived from an EMBL/GenBank/DDBJ whole genome shotgun (WGS) entry which is preliminary data.</text>
</comment>
<gene>
    <name evidence="1" type="ORF">KI387_008039</name>
</gene>
<accession>A0AA38CN81</accession>
<proteinExistence type="predicted"/>